<dbReference type="EMBL" id="CM026422">
    <property type="protein sequence ID" value="KAG0586418.1"/>
    <property type="molecule type" value="Genomic_DNA"/>
</dbReference>
<protein>
    <submittedName>
        <fullName evidence="1">Uncharacterized protein</fullName>
    </submittedName>
</protein>
<dbReference type="Proteomes" id="UP000822688">
    <property type="component" value="Chromosome 2"/>
</dbReference>
<dbReference type="AlphaFoldDB" id="A0A8T0IUR6"/>
<evidence type="ECO:0000313" key="2">
    <source>
        <dbReference type="Proteomes" id="UP000822688"/>
    </source>
</evidence>
<comment type="caution">
    <text evidence="1">The sequence shown here is derived from an EMBL/GenBank/DDBJ whole genome shotgun (WGS) entry which is preliminary data.</text>
</comment>
<reference evidence="1" key="1">
    <citation type="submission" date="2020-06" db="EMBL/GenBank/DDBJ databases">
        <title>WGS assembly of Ceratodon purpureus strain R40.</title>
        <authorList>
            <person name="Carey S.B."/>
            <person name="Jenkins J."/>
            <person name="Shu S."/>
            <person name="Lovell J.T."/>
            <person name="Sreedasyam A."/>
            <person name="Maumus F."/>
            <person name="Tiley G.P."/>
            <person name="Fernandez-Pozo N."/>
            <person name="Barry K."/>
            <person name="Chen C."/>
            <person name="Wang M."/>
            <person name="Lipzen A."/>
            <person name="Daum C."/>
            <person name="Saski C.A."/>
            <person name="Payton A.C."/>
            <person name="Mcbreen J.C."/>
            <person name="Conrad R.E."/>
            <person name="Kollar L.M."/>
            <person name="Olsson S."/>
            <person name="Huttunen S."/>
            <person name="Landis J.B."/>
            <person name="Wickett N.J."/>
            <person name="Johnson M.G."/>
            <person name="Rensing S.A."/>
            <person name="Grimwood J."/>
            <person name="Schmutz J."/>
            <person name="Mcdaniel S.F."/>
        </authorList>
    </citation>
    <scope>NUCLEOTIDE SEQUENCE</scope>
    <source>
        <strain evidence="1">R40</strain>
    </source>
</reference>
<sequence length="69" mass="7468">MHGKENITPGKTVMLSSKTGEEFSHLYKCCRCSVGHLRPRSVGALIVSAGASSTMKLYSLSAFFLLAFN</sequence>
<name>A0A8T0IUR6_CERPU</name>
<keyword evidence="2" id="KW-1185">Reference proteome</keyword>
<gene>
    <name evidence="1" type="ORF">KC19_2G089300</name>
</gene>
<accession>A0A8T0IUR6</accession>
<evidence type="ECO:0000313" key="1">
    <source>
        <dbReference type="EMBL" id="KAG0586418.1"/>
    </source>
</evidence>
<organism evidence="1 2">
    <name type="scientific">Ceratodon purpureus</name>
    <name type="common">Fire moss</name>
    <name type="synonym">Dicranum purpureum</name>
    <dbReference type="NCBI Taxonomy" id="3225"/>
    <lineage>
        <taxon>Eukaryota</taxon>
        <taxon>Viridiplantae</taxon>
        <taxon>Streptophyta</taxon>
        <taxon>Embryophyta</taxon>
        <taxon>Bryophyta</taxon>
        <taxon>Bryophytina</taxon>
        <taxon>Bryopsida</taxon>
        <taxon>Dicranidae</taxon>
        <taxon>Pseudoditrichales</taxon>
        <taxon>Ditrichaceae</taxon>
        <taxon>Ceratodon</taxon>
    </lineage>
</organism>
<proteinExistence type="predicted"/>